<dbReference type="Gene3D" id="3.20.20.410">
    <property type="entry name" value="Protein of unknown function UPF0759"/>
    <property type="match status" value="1"/>
</dbReference>
<dbReference type="InterPro" id="IPR036520">
    <property type="entry name" value="UPF0759_sf"/>
</dbReference>
<dbReference type="SUPFAM" id="SSF117396">
    <property type="entry name" value="TM1631-like"/>
    <property type="match status" value="1"/>
</dbReference>
<gene>
    <name evidence="1" type="ORF">CCR82_14180</name>
</gene>
<evidence type="ECO:0000313" key="2">
    <source>
        <dbReference type="Proteomes" id="UP001296967"/>
    </source>
</evidence>
<evidence type="ECO:0000313" key="1">
    <source>
        <dbReference type="EMBL" id="MBK5931634.1"/>
    </source>
</evidence>
<dbReference type="Pfam" id="PF01904">
    <property type="entry name" value="DUF72"/>
    <property type="match status" value="1"/>
</dbReference>
<protein>
    <recommendedName>
        <fullName evidence="3">DUF72 domain-containing protein</fullName>
    </recommendedName>
</protein>
<comment type="caution">
    <text evidence="1">The sequence shown here is derived from an EMBL/GenBank/DDBJ whole genome shotgun (WGS) entry which is preliminary data.</text>
</comment>
<reference evidence="1" key="2">
    <citation type="journal article" date="2020" name="Microorganisms">
        <title>Osmotic Adaptation and Compatible Solute Biosynthesis of Phototrophic Bacteria as Revealed from Genome Analyses.</title>
        <authorList>
            <person name="Imhoff J.F."/>
            <person name="Rahn T."/>
            <person name="Kunzel S."/>
            <person name="Keller A."/>
            <person name="Neulinger S.C."/>
        </authorList>
    </citation>
    <scope>NUCLEOTIDE SEQUENCE</scope>
    <source>
        <strain evidence="1">DSM 4395</strain>
    </source>
</reference>
<evidence type="ECO:0008006" key="3">
    <source>
        <dbReference type="Google" id="ProtNLM"/>
    </source>
</evidence>
<accession>A0AAJ0XG20</accession>
<dbReference type="RefSeq" id="WP_201246466.1">
    <property type="nucleotide sequence ID" value="NZ_NHSF01000067.1"/>
</dbReference>
<dbReference type="InterPro" id="IPR002763">
    <property type="entry name" value="DUF72"/>
</dbReference>
<reference evidence="1" key="1">
    <citation type="submission" date="2017-05" db="EMBL/GenBank/DDBJ databases">
        <authorList>
            <person name="Imhoff J.F."/>
            <person name="Rahn T."/>
            <person name="Kuenzel S."/>
            <person name="Neulinger S.C."/>
        </authorList>
    </citation>
    <scope>NUCLEOTIDE SEQUENCE</scope>
    <source>
        <strain evidence="1">DSM 4395</strain>
    </source>
</reference>
<dbReference type="Proteomes" id="UP001296967">
    <property type="component" value="Unassembled WGS sequence"/>
</dbReference>
<keyword evidence="2" id="KW-1185">Reference proteome</keyword>
<name>A0AAJ0XG20_HALSE</name>
<dbReference type="AlphaFoldDB" id="A0AAJ0XG20"/>
<dbReference type="EMBL" id="NHSF01000067">
    <property type="protein sequence ID" value="MBK5931634.1"/>
    <property type="molecule type" value="Genomic_DNA"/>
</dbReference>
<sequence>MNDATMVSARGWWDLADRATFYPDDLPEDWQLSYFANCFHATLLPASFWRPSEASQFAQWRDEVPAGFRFVAEQPCARSTPAEPPLQAAILERWLAPKLAAWLEPVASAPRIPADAGEPAVEAWFRYLGPAPDAGSNAGEPNAVREHYAVQAPSALHQDLRGARHWLSALIEHQGQAPSLIILAQPSSNSLGAWQELLELLGLSQR</sequence>
<proteinExistence type="predicted"/>
<organism evidence="1 2">
    <name type="scientific">Halochromatium salexigens</name>
    <name type="common">Chromatium salexigens</name>
    <dbReference type="NCBI Taxonomy" id="49447"/>
    <lineage>
        <taxon>Bacteria</taxon>
        <taxon>Pseudomonadati</taxon>
        <taxon>Pseudomonadota</taxon>
        <taxon>Gammaproteobacteria</taxon>
        <taxon>Chromatiales</taxon>
        <taxon>Chromatiaceae</taxon>
        <taxon>Halochromatium</taxon>
    </lineage>
</organism>